<dbReference type="InterPro" id="IPR011990">
    <property type="entry name" value="TPR-like_helical_dom_sf"/>
</dbReference>
<dbReference type="RefSeq" id="WP_168719377.1">
    <property type="nucleotide sequence ID" value="NZ_CP042909.1"/>
</dbReference>
<name>A0A6H1WS63_9BACT</name>
<dbReference type="InterPro" id="IPR039565">
    <property type="entry name" value="BamD-like"/>
</dbReference>
<feature type="repeat" description="TPR" evidence="2">
    <location>
        <begin position="175"/>
        <end position="208"/>
    </location>
</feature>
<dbReference type="PROSITE" id="PS51257">
    <property type="entry name" value="PROKAR_LIPOPROTEIN"/>
    <property type="match status" value="1"/>
</dbReference>
<dbReference type="InterPro" id="IPR032519">
    <property type="entry name" value="YbgF_tri"/>
</dbReference>
<evidence type="ECO:0000256" key="4">
    <source>
        <dbReference type="SAM" id="MobiDB-lite"/>
    </source>
</evidence>
<evidence type="ECO:0000256" key="3">
    <source>
        <dbReference type="SAM" id="Coils"/>
    </source>
</evidence>
<dbReference type="EMBL" id="CP042909">
    <property type="protein sequence ID" value="QJA06022.1"/>
    <property type="molecule type" value="Genomic_DNA"/>
</dbReference>
<reference evidence="7 8" key="1">
    <citation type="submission" date="2019-08" db="EMBL/GenBank/DDBJ databases">
        <title>Complete genome sequence of Thermosulfurimonas marina SU872T, an anaerobic thermophilic chemolithoautotrophic bacterium isolated from a shallow marine hydrothermal vent.</title>
        <authorList>
            <person name="Allioux M."/>
            <person name="Jebbar M."/>
            <person name="Slobodkina G."/>
            <person name="Slobodkin A."/>
            <person name="Moalic Y."/>
            <person name="Frolova A."/>
            <person name="Shao Z."/>
            <person name="Alain K."/>
        </authorList>
    </citation>
    <scope>NUCLEOTIDE SEQUENCE [LARGE SCALE GENOMIC DNA]</scope>
    <source>
        <strain evidence="7 8">SU872</strain>
    </source>
</reference>
<dbReference type="PROSITE" id="PS50005">
    <property type="entry name" value="TPR"/>
    <property type="match status" value="2"/>
</dbReference>
<keyword evidence="1" id="KW-0732">Signal</keyword>
<dbReference type="Pfam" id="PF13525">
    <property type="entry name" value="YfiO"/>
    <property type="match status" value="1"/>
</dbReference>
<gene>
    <name evidence="7" type="primary">ybgF</name>
    <name evidence="7" type="ORF">FVE67_04065</name>
</gene>
<evidence type="ECO:0000259" key="5">
    <source>
        <dbReference type="Pfam" id="PF13525"/>
    </source>
</evidence>
<dbReference type="Proteomes" id="UP000501253">
    <property type="component" value="Chromosome"/>
</dbReference>
<feature type="domain" description="Outer membrane lipoprotein BamD-like" evidence="5">
    <location>
        <begin position="137"/>
        <end position="256"/>
    </location>
</feature>
<keyword evidence="2" id="KW-0802">TPR repeat</keyword>
<organism evidence="7 8">
    <name type="scientific">Thermosulfurimonas marina</name>
    <dbReference type="NCBI Taxonomy" id="2047767"/>
    <lineage>
        <taxon>Bacteria</taxon>
        <taxon>Pseudomonadati</taxon>
        <taxon>Thermodesulfobacteriota</taxon>
        <taxon>Thermodesulfobacteria</taxon>
        <taxon>Thermodesulfobacteriales</taxon>
        <taxon>Thermodesulfobacteriaceae</taxon>
        <taxon>Thermosulfurimonas</taxon>
    </lineage>
</organism>
<feature type="domain" description="YbgF trimerisation" evidence="6">
    <location>
        <begin position="53"/>
        <end position="126"/>
    </location>
</feature>
<dbReference type="Pfam" id="PF16331">
    <property type="entry name" value="TolA_bind_tri"/>
    <property type="match status" value="1"/>
</dbReference>
<sequence length="260" mass="29695">MRRGIFLLLALLLVGCVSDQQFQGLALRVSALEVQQTSLEKARREEAVRLAALEKRLASLEKQVSVLSEKRAELLSEIEALRAEIARLNGLYEELSYQQKQDREAFSEFQAEVLKRLSQGEKPPAPAKAPSGPKTPSEKELYDQALAALKKKDYEGARKLLQRYLEVYPQGKYAANAHYWIAETYYAQRRYEEAILEYQKVVDGFPQSYKVPAALLKQGLAFLRIGDTEAARILFKKILSRYPQSEQAPLARKYLKRLSR</sequence>
<evidence type="ECO:0000313" key="7">
    <source>
        <dbReference type="EMBL" id="QJA06022.1"/>
    </source>
</evidence>
<dbReference type="HAMAP" id="MF_02066">
    <property type="entry name" value="CpoB"/>
    <property type="match status" value="1"/>
</dbReference>
<dbReference type="Gene3D" id="1.25.40.10">
    <property type="entry name" value="Tetratricopeptide repeat domain"/>
    <property type="match status" value="1"/>
</dbReference>
<dbReference type="GO" id="GO:0051301">
    <property type="term" value="P:cell division"/>
    <property type="evidence" value="ECO:0007669"/>
    <property type="project" value="InterPro"/>
</dbReference>
<dbReference type="KEGG" id="tmai:FVE67_04065"/>
<keyword evidence="3" id="KW-0175">Coiled coil</keyword>
<keyword evidence="8" id="KW-1185">Reference proteome</keyword>
<dbReference type="PANTHER" id="PTHR37423">
    <property type="entry name" value="SOLUBLE LYTIC MUREIN TRANSGLYCOSYLASE-RELATED"/>
    <property type="match status" value="1"/>
</dbReference>
<evidence type="ECO:0000259" key="6">
    <source>
        <dbReference type="Pfam" id="PF16331"/>
    </source>
</evidence>
<dbReference type="InterPro" id="IPR019734">
    <property type="entry name" value="TPR_rpt"/>
</dbReference>
<dbReference type="Gene3D" id="1.20.5.110">
    <property type="match status" value="1"/>
</dbReference>
<dbReference type="SMART" id="SM00028">
    <property type="entry name" value="TPR"/>
    <property type="match status" value="3"/>
</dbReference>
<dbReference type="InterPro" id="IPR014162">
    <property type="entry name" value="CpoB_C"/>
</dbReference>
<accession>A0A6H1WS63</accession>
<evidence type="ECO:0000256" key="1">
    <source>
        <dbReference type="ARBA" id="ARBA00022729"/>
    </source>
</evidence>
<dbReference type="NCBIfam" id="TIGR02795">
    <property type="entry name" value="tol_pal_ybgF"/>
    <property type="match status" value="1"/>
</dbReference>
<feature type="coiled-coil region" evidence="3">
    <location>
        <begin position="43"/>
        <end position="98"/>
    </location>
</feature>
<dbReference type="GO" id="GO:0070206">
    <property type="term" value="P:protein trimerization"/>
    <property type="evidence" value="ECO:0007669"/>
    <property type="project" value="InterPro"/>
</dbReference>
<proteinExistence type="inferred from homology"/>
<dbReference type="PANTHER" id="PTHR37423:SF6">
    <property type="entry name" value="CELL DIVISION COORDINATOR CPOB"/>
    <property type="match status" value="1"/>
</dbReference>
<feature type="repeat" description="TPR" evidence="2">
    <location>
        <begin position="212"/>
        <end position="245"/>
    </location>
</feature>
<feature type="region of interest" description="Disordered" evidence="4">
    <location>
        <begin position="119"/>
        <end position="138"/>
    </location>
</feature>
<evidence type="ECO:0000313" key="8">
    <source>
        <dbReference type="Proteomes" id="UP000501253"/>
    </source>
</evidence>
<evidence type="ECO:0000256" key="2">
    <source>
        <dbReference type="PROSITE-ProRule" id="PRU00339"/>
    </source>
</evidence>
<dbReference type="SUPFAM" id="SSF48452">
    <property type="entry name" value="TPR-like"/>
    <property type="match status" value="1"/>
</dbReference>
<dbReference type="InterPro" id="IPR034706">
    <property type="entry name" value="CpoB"/>
</dbReference>
<protein>
    <submittedName>
        <fullName evidence="7">Tol-pal system protein YbgF</fullName>
    </submittedName>
</protein>
<dbReference type="AlphaFoldDB" id="A0A6H1WS63"/>